<reference evidence="16" key="3">
    <citation type="submission" date="2025-09" db="UniProtKB">
        <authorList>
            <consortium name="Ensembl"/>
        </authorList>
    </citation>
    <scope>IDENTIFICATION</scope>
</reference>
<feature type="region of interest" description="Disordered" evidence="13">
    <location>
        <begin position="151"/>
        <end position="187"/>
    </location>
</feature>
<evidence type="ECO:0000256" key="5">
    <source>
        <dbReference type="ARBA" id="ARBA00022729"/>
    </source>
</evidence>
<keyword evidence="10" id="KW-0393">Immunoglobulin domain</keyword>
<dbReference type="SMART" id="SM00406">
    <property type="entry name" value="IGv"/>
    <property type="match status" value="1"/>
</dbReference>
<evidence type="ECO:0000256" key="8">
    <source>
        <dbReference type="ARBA" id="ARBA00023136"/>
    </source>
</evidence>
<keyword evidence="5 14" id="KW-0732">Signal</keyword>
<reference evidence="16 17" key="1">
    <citation type="submission" date="2008-02" db="EMBL/GenBank/DDBJ databases">
        <title>A 6x draft sequence assembly of the Pongo pygmaeus abelii genome.</title>
        <authorList>
            <person name="Wilson R.K."/>
            <person name="Mardis E."/>
        </authorList>
    </citation>
    <scope>NUCLEOTIDE SEQUENCE [LARGE SCALE GENOMIC DNA]</scope>
</reference>
<evidence type="ECO:0000256" key="13">
    <source>
        <dbReference type="SAM" id="MobiDB-lite"/>
    </source>
</evidence>
<organism evidence="16 17">
    <name type="scientific">Pongo abelii</name>
    <name type="common">Sumatran orangutan</name>
    <name type="synonym">Pongo pygmaeus abelii</name>
    <dbReference type="NCBI Taxonomy" id="9601"/>
    <lineage>
        <taxon>Eukaryota</taxon>
        <taxon>Metazoa</taxon>
        <taxon>Chordata</taxon>
        <taxon>Craniata</taxon>
        <taxon>Vertebrata</taxon>
        <taxon>Euteleostomi</taxon>
        <taxon>Mammalia</taxon>
        <taxon>Eutheria</taxon>
        <taxon>Euarchontoglires</taxon>
        <taxon>Primates</taxon>
        <taxon>Haplorrhini</taxon>
        <taxon>Catarrhini</taxon>
        <taxon>Hominidae</taxon>
        <taxon>Pongo</taxon>
    </lineage>
</organism>
<dbReference type="eggNOG" id="ENOG502S5TB">
    <property type="taxonomic scope" value="Eukaryota"/>
</dbReference>
<proteinExistence type="predicted"/>
<evidence type="ECO:0000256" key="2">
    <source>
        <dbReference type="ARBA" id="ARBA00004613"/>
    </source>
</evidence>
<feature type="chain" id="PRO_5035328801" description="Ig-like domain-containing protein" evidence="14">
    <location>
        <begin position="27"/>
        <end position="298"/>
    </location>
</feature>
<keyword evidence="4" id="KW-0964">Secreted</keyword>
<evidence type="ECO:0000313" key="17">
    <source>
        <dbReference type="Proteomes" id="UP000001595"/>
    </source>
</evidence>
<evidence type="ECO:0000256" key="7">
    <source>
        <dbReference type="ARBA" id="ARBA00023130"/>
    </source>
</evidence>
<dbReference type="Pfam" id="PF07686">
    <property type="entry name" value="V-set"/>
    <property type="match status" value="1"/>
</dbReference>
<dbReference type="Gene3D" id="2.60.40.10">
    <property type="entry name" value="Immunoglobulins"/>
    <property type="match status" value="1"/>
</dbReference>
<comment type="subcellular location">
    <subcellularLocation>
        <location evidence="1">Cell membrane</location>
    </subcellularLocation>
    <subcellularLocation>
        <location evidence="2">Secreted</location>
    </subcellularLocation>
</comment>
<evidence type="ECO:0000256" key="11">
    <source>
        <dbReference type="ARBA" id="ARBA00038737"/>
    </source>
</evidence>
<dbReference type="GO" id="GO:0002250">
    <property type="term" value="P:adaptive immune response"/>
    <property type="evidence" value="ECO:0007669"/>
    <property type="project" value="UniProtKB-KW"/>
</dbReference>
<dbReference type="GO" id="GO:0005576">
    <property type="term" value="C:extracellular region"/>
    <property type="evidence" value="ECO:0007669"/>
    <property type="project" value="UniProtKB-SubCell"/>
</dbReference>
<dbReference type="AlphaFoldDB" id="K7EVA4"/>
<dbReference type="SMART" id="SM00409">
    <property type="entry name" value="IG"/>
    <property type="match status" value="1"/>
</dbReference>
<dbReference type="InterPro" id="IPR003599">
    <property type="entry name" value="Ig_sub"/>
</dbReference>
<dbReference type="InterPro" id="IPR013783">
    <property type="entry name" value="Ig-like_fold"/>
</dbReference>
<dbReference type="InterPro" id="IPR036179">
    <property type="entry name" value="Ig-like_dom_sf"/>
</dbReference>
<dbReference type="InterPro" id="IPR013106">
    <property type="entry name" value="Ig_V-set"/>
</dbReference>
<dbReference type="GO" id="GO:0005886">
    <property type="term" value="C:plasma membrane"/>
    <property type="evidence" value="ECO:0007669"/>
    <property type="project" value="UniProtKB-SubCell"/>
</dbReference>
<keyword evidence="6" id="KW-0391">Immunity</keyword>
<dbReference type="InParanoid" id="K7EVA4"/>
<evidence type="ECO:0000256" key="9">
    <source>
        <dbReference type="ARBA" id="ARBA00023157"/>
    </source>
</evidence>
<dbReference type="FunFam" id="2.60.40.10:FF:001119">
    <property type="entry name" value="Immunoglobulin heavy variable 4-30-4"/>
    <property type="match status" value="1"/>
</dbReference>
<dbReference type="InterPro" id="IPR050199">
    <property type="entry name" value="IgHV"/>
</dbReference>
<name>K7EVA4_PONAB</name>
<evidence type="ECO:0000256" key="10">
    <source>
        <dbReference type="ARBA" id="ARBA00023319"/>
    </source>
</evidence>
<protein>
    <recommendedName>
        <fullName evidence="15">Ig-like domain-containing protein</fullName>
    </recommendedName>
</protein>
<evidence type="ECO:0000256" key="3">
    <source>
        <dbReference type="ARBA" id="ARBA00022475"/>
    </source>
</evidence>
<feature type="domain" description="Ig-like" evidence="15">
    <location>
        <begin position="21"/>
        <end position="121"/>
    </location>
</feature>
<dbReference type="PANTHER" id="PTHR23266">
    <property type="entry name" value="IMMUNOGLOBULIN HEAVY CHAIN"/>
    <property type="match status" value="1"/>
</dbReference>
<comment type="subunit">
    <text evidence="11">Immunoglobulins are composed of two identical heavy chains and two identical light chains; disulfide-linked.</text>
</comment>
<keyword evidence="12" id="KW-1280">Immunoglobulin</keyword>
<dbReference type="PROSITE" id="PS50835">
    <property type="entry name" value="IG_LIKE"/>
    <property type="match status" value="1"/>
</dbReference>
<dbReference type="CDD" id="cd04981">
    <property type="entry name" value="IgV_H"/>
    <property type="match status" value="1"/>
</dbReference>
<keyword evidence="8" id="KW-0472">Membrane</keyword>
<dbReference type="Ensembl" id="ENSPPYT00000033748.2">
    <property type="protein sequence ID" value="ENSPPYP00000024486.2"/>
    <property type="gene ID" value="ENSPPYG00000030980.1"/>
</dbReference>
<evidence type="ECO:0000259" key="15">
    <source>
        <dbReference type="PROSITE" id="PS50835"/>
    </source>
</evidence>
<dbReference type="SUPFAM" id="SSF48726">
    <property type="entry name" value="Immunoglobulin"/>
    <property type="match status" value="1"/>
</dbReference>
<dbReference type="GO" id="GO:0019814">
    <property type="term" value="C:immunoglobulin complex"/>
    <property type="evidence" value="ECO:0007669"/>
    <property type="project" value="UniProtKB-KW"/>
</dbReference>
<dbReference type="HOGENOM" id="CLU_077975_5_0_1"/>
<dbReference type="FunCoup" id="K7EVA4">
    <property type="interactions" value="229"/>
</dbReference>
<evidence type="ECO:0000256" key="4">
    <source>
        <dbReference type="ARBA" id="ARBA00022525"/>
    </source>
</evidence>
<accession>K7EVA4</accession>
<sequence length="298" mass="33478">MDLLHKNMKHLWFFVLLVAAPRWVLSQVQLQESGPGLVKPSETLSLTCAVSGGSISSYYWSWIRQPPGKGLEWIGGIYSSGSTYYNPSLKSRVTISVDTSKNQFSLKLSSVTAADTAVYYCARDTVRGGECEPRQKPPCREAEGAAAVAAQDQQGARGAHRAGGRVRSRCREGGASSSAQWSPSSPTPRCPQGSSFFIICGSASSHSCGRQERRKTIFLFTVEVSPIIRNFPTSSCMTHFTIYIHTHTIYIYHMYYIYTRHIYIIYIHKPYIYIWFSPSLDLCHQWNCALFEIHLLKP</sequence>
<evidence type="ECO:0000256" key="1">
    <source>
        <dbReference type="ARBA" id="ARBA00004236"/>
    </source>
</evidence>
<keyword evidence="3" id="KW-1003">Cell membrane</keyword>
<dbReference type="Proteomes" id="UP000001595">
    <property type="component" value="Chromosome 14"/>
</dbReference>
<evidence type="ECO:0000256" key="14">
    <source>
        <dbReference type="SAM" id="SignalP"/>
    </source>
</evidence>
<feature type="compositionally biased region" description="Low complexity" evidence="13">
    <location>
        <begin position="175"/>
        <end position="184"/>
    </location>
</feature>
<feature type="compositionally biased region" description="Basic residues" evidence="13">
    <location>
        <begin position="158"/>
        <end position="168"/>
    </location>
</feature>
<keyword evidence="7" id="KW-1064">Adaptive immunity</keyword>
<dbReference type="GeneTree" id="ENSGT01030000234536"/>
<reference evidence="16" key="2">
    <citation type="submission" date="2025-08" db="UniProtKB">
        <authorList>
            <consortium name="Ensembl"/>
        </authorList>
    </citation>
    <scope>IDENTIFICATION</scope>
</reference>
<keyword evidence="17" id="KW-1185">Reference proteome</keyword>
<dbReference type="InterPro" id="IPR007110">
    <property type="entry name" value="Ig-like_dom"/>
</dbReference>
<evidence type="ECO:0000256" key="6">
    <source>
        <dbReference type="ARBA" id="ARBA00022859"/>
    </source>
</evidence>
<evidence type="ECO:0000256" key="12">
    <source>
        <dbReference type="ARBA" id="ARBA00043265"/>
    </source>
</evidence>
<evidence type="ECO:0000313" key="16">
    <source>
        <dbReference type="Ensembl" id="ENSPPYP00000024486.2"/>
    </source>
</evidence>
<keyword evidence="9" id="KW-1015">Disulfide bond</keyword>
<feature type="signal peptide" evidence="14">
    <location>
        <begin position="1"/>
        <end position="26"/>
    </location>
</feature>